<evidence type="ECO:0000313" key="5">
    <source>
        <dbReference type="Proteomes" id="UP000469559"/>
    </source>
</evidence>
<keyword evidence="5" id="KW-1185">Reference proteome</keyword>
<comment type="similarity">
    <text evidence="1">Belongs to the type-B carboxylesterase/lipase family.</text>
</comment>
<evidence type="ECO:0000313" key="4">
    <source>
        <dbReference type="EMBL" id="TVY19526.1"/>
    </source>
</evidence>
<evidence type="ECO:0000256" key="2">
    <source>
        <dbReference type="ARBA" id="ARBA00022801"/>
    </source>
</evidence>
<dbReference type="Gene3D" id="3.40.50.1820">
    <property type="entry name" value="alpha/beta hydrolase"/>
    <property type="match status" value="1"/>
</dbReference>
<dbReference type="EMBL" id="QGMF01000102">
    <property type="protein sequence ID" value="TVY19526.1"/>
    <property type="molecule type" value="Genomic_DNA"/>
</dbReference>
<dbReference type="OrthoDB" id="408631at2759"/>
<organism evidence="4 5">
    <name type="scientific">Lachnellula arida</name>
    <dbReference type="NCBI Taxonomy" id="1316785"/>
    <lineage>
        <taxon>Eukaryota</taxon>
        <taxon>Fungi</taxon>
        <taxon>Dikarya</taxon>
        <taxon>Ascomycota</taxon>
        <taxon>Pezizomycotina</taxon>
        <taxon>Leotiomycetes</taxon>
        <taxon>Helotiales</taxon>
        <taxon>Lachnaceae</taxon>
        <taxon>Lachnellula</taxon>
    </lineage>
</organism>
<dbReference type="Proteomes" id="UP000469559">
    <property type="component" value="Unassembled WGS sequence"/>
</dbReference>
<dbReference type="AlphaFoldDB" id="A0A8T9BJH7"/>
<evidence type="ECO:0000259" key="3">
    <source>
        <dbReference type="Pfam" id="PF00135"/>
    </source>
</evidence>
<accession>A0A8T9BJH7</accession>
<dbReference type="InterPro" id="IPR029058">
    <property type="entry name" value="AB_hydrolase_fold"/>
</dbReference>
<sequence>MYRYSYAVAILLAFPALGLSIVPIVNLDGRSGLTVKGTLANNVESFLNIRVGASTAGSNRFAPPKAYTYPPGSVIDATQPGAACPQQMVPLESFPIFDNVTNISEDCLTLRVDRPANTSSNAKLPVMVYIYGGGDSIGQIYDSAYDPTMLVSGVASNGFPIIYVAMNYRVGLFGFASSPALSAADSLNVALLDQRLALLWVQQNIEAFGGDPGNVTIFGESDGATAVGLQITAYGGKVPAPFKRAVMQSGGATADAGTASNITAIHTAAVIKLVNCTSSDSSDELACLRALPLQILLTAEVEYEKSVSPFGGLDVFIPTSPSSFIPSNPSELLYSGQFAHDIDIITGWNENDGSLFTPTDLISDTDVSEFLASTYPGLSKQNIKNALALYPESSFPNDAAENVTAQYFRTSQIVRDSEFTCPSLLAVQANLKYSQASTRNYLYSLNQTVFEPISAELHASYYGVSHLSDIPFVFNQATMRYASEASPADISLSSRMSTTWASFATSGNPSHGSATIQGWSTAKASAGLYDMLIIGGPDIYQGRIVAQSSRNNTNNFPKFLTTPAASRYVFVQLVKDVV</sequence>
<protein>
    <submittedName>
        <fullName evidence="4">Secreted lipase</fullName>
    </submittedName>
</protein>
<dbReference type="InterPro" id="IPR002018">
    <property type="entry name" value="CarbesteraseB"/>
</dbReference>
<comment type="caution">
    <text evidence="4">The sequence shown here is derived from an EMBL/GenBank/DDBJ whole genome shotgun (WGS) entry which is preliminary data.</text>
</comment>
<proteinExistence type="inferred from homology"/>
<dbReference type="SUPFAM" id="SSF53474">
    <property type="entry name" value="alpha/beta-Hydrolases"/>
    <property type="match status" value="1"/>
</dbReference>
<name>A0A8T9BJH7_9HELO</name>
<reference evidence="4 5" key="1">
    <citation type="submission" date="2018-05" db="EMBL/GenBank/DDBJ databases">
        <title>Whole genome sequencing for identification of molecular markers to develop diagnostic detection tools for the regulated plant pathogen Lachnellula willkommii.</title>
        <authorList>
            <person name="Giroux E."/>
            <person name="Bilodeau G."/>
        </authorList>
    </citation>
    <scope>NUCLEOTIDE SEQUENCE [LARGE SCALE GENOMIC DNA]</scope>
    <source>
        <strain evidence="4 5">CBS 203.66</strain>
    </source>
</reference>
<dbReference type="PANTHER" id="PTHR43918">
    <property type="entry name" value="ACETYLCHOLINESTERASE"/>
    <property type="match status" value="1"/>
</dbReference>
<dbReference type="PANTHER" id="PTHR43918:SF4">
    <property type="entry name" value="CARBOXYLIC ESTER HYDROLASE"/>
    <property type="match status" value="1"/>
</dbReference>
<gene>
    <name evidence="4" type="ORF">LARI1_G002143</name>
</gene>
<dbReference type="GO" id="GO:0052689">
    <property type="term" value="F:carboxylic ester hydrolase activity"/>
    <property type="evidence" value="ECO:0007669"/>
    <property type="project" value="TreeGrafter"/>
</dbReference>
<evidence type="ECO:0000256" key="1">
    <source>
        <dbReference type="ARBA" id="ARBA00005964"/>
    </source>
</evidence>
<dbReference type="InterPro" id="IPR050654">
    <property type="entry name" value="AChE-related_enzymes"/>
</dbReference>
<dbReference type="Pfam" id="PF00135">
    <property type="entry name" value="COesterase"/>
    <property type="match status" value="1"/>
</dbReference>
<keyword evidence="2" id="KW-0378">Hydrolase</keyword>
<feature type="domain" description="Carboxylesterase type B" evidence="3">
    <location>
        <begin position="34"/>
        <end position="524"/>
    </location>
</feature>